<evidence type="ECO:0000313" key="7">
    <source>
        <dbReference type="Proteomes" id="UP000093898"/>
    </source>
</evidence>
<dbReference type="Gene3D" id="3.40.190.10">
    <property type="entry name" value="Periplasmic binding protein-like II"/>
    <property type="match status" value="2"/>
</dbReference>
<organism evidence="6 7">
    <name type="scientific">Mycolicibacterium mucogenicum</name>
    <name type="common">Mycobacterium mucogenicum</name>
    <dbReference type="NCBI Taxonomy" id="56689"/>
    <lineage>
        <taxon>Bacteria</taxon>
        <taxon>Bacillati</taxon>
        <taxon>Actinomycetota</taxon>
        <taxon>Actinomycetes</taxon>
        <taxon>Mycobacteriales</taxon>
        <taxon>Mycobacteriaceae</taxon>
        <taxon>Mycolicibacterium</taxon>
    </lineage>
</organism>
<dbReference type="SMART" id="SM00062">
    <property type="entry name" value="PBPb"/>
    <property type="match status" value="1"/>
</dbReference>
<evidence type="ECO:0000256" key="2">
    <source>
        <dbReference type="ARBA" id="ARBA00010742"/>
    </source>
</evidence>
<feature type="chain" id="PRO_5039076019" description="Solute-binding protein family 3/N-terminal domain-containing protein" evidence="4">
    <location>
        <begin position="33"/>
        <end position="323"/>
    </location>
</feature>
<name>A0A1A3GJG8_MYCMU</name>
<proteinExistence type="inferred from homology"/>
<comment type="caution">
    <text evidence="6">The sequence shown here is derived from an EMBL/GenBank/DDBJ whole genome shotgun (WGS) entry which is preliminary data.</text>
</comment>
<comment type="subcellular location">
    <subcellularLocation>
        <location evidence="1">Periplasm</location>
    </subcellularLocation>
</comment>
<evidence type="ECO:0000256" key="3">
    <source>
        <dbReference type="ARBA" id="ARBA00022729"/>
    </source>
</evidence>
<dbReference type="PANTHER" id="PTHR30024:SF47">
    <property type="entry name" value="TAURINE-BINDING PERIPLASMIC PROTEIN"/>
    <property type="match status" value="1"/>
</dbReference>
<evidence type="ECO:0000256" key="1">
    <source>
        <dbReference type="ARBA" id="ARBA00004418"/>
    </source>
</evidence>
<dbReference type="InterPro" id="IPR015168">
    <property type="entry name" value="SsuA/THI5"/>
</dbReference>
<dbReference type="PROSITE" id="PS51257">
    <property type="entry name" value="PROKAR_LIPOPROTEIN"/>
    <property type="match status" value="1"/>
</dbReference>
<evidence type="ECO:0000313" key="6">
    <source>
        <dbReference type="EMBL" id="OBJ35448.1"/>
    </source>
</evidence>
<reference evidence="6 7" key="1">
    <citation type="submission" date="2016-06" db="EMBL/GenBank/DDBJ databases">
        <authorList>
            <person name="Kjaerup R.B."/>
            <person name="Dalgaard T.S."/>
            <person name="Juul-Madsen H.R."/>
        </authorList>
    </citation>
    <scope>NUCLEOTIDE SEQUENCE [LARGE SCALE GENOMIC DNA]</scope>
    <source>
        <strain evidence="6 7">1127319.6</strain>
    </source>
</reference>
<dbReference type="SUPFAM" id="SSF53850">
    <property type="entry name" value="Periplasmic binding protein-like II"/>
    <property type="match status" value="1"/>
</dbReference>
<feature type="domain" description="Solute-binding protein family 3/N-terminal" evidence="5">
    <location>
        <begin position="35"/>
        <end position="248"/>
    </location>
</feature>
<dbReference type="GO" id="GO:0042918">
    <property type="term" value="P:alkanesulfonate transmembrane transport"/>
    <property type="evidence" value="ECO:0007669"/>
    <property type="project" value="TreeGrafter"/>
</dbReference>
<dbReference type="PANTHER" id="PTHR30024">
    <property type="entry name" value="ALIPHATIC SULFONATES-BINDING PROTEIN-RELATED"/>
    <property type="match status" value="1"/>
</dbReference>
<keyword evidence="3 4" id="KW-0732">Signal</keyword>
<dbReference type="STRING" id="56689.GCA_001291445_05031"/>
<dbReference type="GO" id="GO:0042597">
    <property type="term" value="C:periplasmic space"/>
    <property type="evidence" value="ECO:0007669"/>
    <property type="project" value="UniProtKB-SubCell"/>
</dbReference>
<dbReference type="Proteomes" id="UP000093898">
    <property type="component" value="Unassembled WGS sequence"/>
</dbReference>
<dbReference type="EMBL" id="LZLC01000266">
    <property type="protein sequence ID" value="OBJ35448.1"/>
    <property type="molecule type" value="Genomic_DNA"/>
</dbReference>
<accession>A0A1A3GJG8</accession>
<sequence>MNTHRKIAAIVVAALAVLGVVGCSSSSSKDSAADSLTVAWVVDPSWAQVPVANDLGYFKQHGVNVKIVPFPTGAAALEALAGGAVDVANGGDVPTSAAALKNPNLRVFADGAIWPEGRFVARRSAGINSIADLAGRKIAVPLGSSAHYFASRFLTEANVKADLIQTGPAEIVTAITNHNVGAIAVFQPALAKAVAALGSDAIELQGKQKYNQHSLYLANQNVLDSKKQAVGKFVGAIRNADGPLSGKDPAALAAVAKATGLDNNLISQVTSEFRYQTHLGPELAGDLADRARWAQSIGRIPADQHIPDYQNIIAGSYVTESNS</sequence>
<gene>
    <name evidence="6" type="ORF">A5630_09455</name>
</gene>
<evidence type="ECO:0000256" key="4">
    <source>
        <dbReference type="SAM" id="SignalP"/>
    </source>
</evidence>
<dbReference type="Pfam" id="PF09084">
    <property type="entry name" value="NMT1"/>
    <property type="match status" value="1"/>
</dbReference>
<comment type="similarity">
    <text evidence="2">Belongs to the bacterial solute-binding protein SsuA/TauA family.</text>
</comment>
<feature type="signal peptide" evidence="4">
    <location>
        <begin position="1"/>
        <end position="32"/>
    </location>
</feature>
<evidence type="ECO:0000259" key="5">
    <source>
        <dbReference type="SMART" id="SM00062"/>
    </source>
</evidence>
<dbReference type="InterPro" id="IPR001638">
    <property type="entry name" value="Solute-binding_3/MltF_N"/>
</dbReference>
<protein>
    <recommendedName>
        <fullName evidence="5">Solute-binding protein family 3/N-terminal domain-containing protein</fullName>
    </recommendedName>
</protein>
<dbReference type="RefSeq" id="WP_064986621.1">
    <property type="nucleotide sequence ID" value="NZ_LZLC01000266.1"/>
</dbReference>
<dbReference type="AlphaFoldDB" id="A0A1A3GJG8"/>
<dbReference type="OrthoDB" id="4527058at2"/>